<dbReference type="PANTHER" id="PTHR10381">
    <property type="entry name" value="ATP-DEPENDENT CLP PROTEASE PROTEOLYTIC SUBUNIT"/>
    <property type="match status" value="1"/>
</dbReference>
<name>E7RRU9_9BACT</name>
<dbReference type="Proteomes" id="UP000005580">
    <property type="component" value="Unassembled WGS sequence"/>
</dbReference>
<accession>E7RRU9</accession>
<dbReference type="AlphaFoldDB" id="E7RRU9"/>
<keyword evidence="3" id="KW-0645">Protease</keyword>
<protein>
    <recommendedName>
        <fullName evidence="6">ATP-dependent Clp protease proteolytic subunit</fullName>
    </recommendedName>
</protein>
<dbReference type="GO" id="GO:0006515">
    <property type="term" value="P:protein quality control for misfolded or incompletely synthesized proteins"/>
    <property type="evidence" value="ECO:0007669"/>
    <property type="project" value="TreeGrafter"/>
</dbReference>
<evidence type="ECO:0000256" key="2">
    <source>
        <dbReference type="ARBA" id="ARBA00022490"/>
    </source>
</evidence>
<dbReference type="InterPro" id="IPR001907">
    <property type="entry name" value="ClpP"/>
</dbReference>
<dbReference type="SUPFAM" id="SSF52096">
    <property type="entry name" value="ClpP/crotonase"/>
    <property type="match status" value="1"/>
</dbReference>
<organism evidence="9 10">
    <name type="scientific">Hoylesella oralis ATCC 33269</name>
    <dbReference type="NCBI Taxonomy" id="873533"/>
    <lineage>
        <taxon>Bacteria</taxon>
        <taxon>Pseudomonadati</taxon>
        <taxon>Bacteroidota</taxon>
        <taxon>Bacteroidia</taxon>
        <taxon>Bacteroidales</taxon>
        <taxon>Prevotellaceae</taxon>
        <taxon>Hoylesella</taxon>
    </lineage>
</organism>
<dbReference type="GO" id="GO:0004252">
    <property type="term" value="F:serine-type endopeptidase activity"/>
    <property type="evidence" value="ECO:0007669"/>
    <property type="project" value="InterPro"/>
</dbReference>
<dbReference type="InterPro" id="IPR029045">
    <property type="entry name" value="ClpP/crotonase-like_dom_sf"/>
</dbReference>
<evidence type="ECO:0000313" key="10">
    <source>
        <dbReference type="Proteomes" id="UP000005580"/>
    </source>
</evidence>
<dbReference type="NCBIfam" id="NF045542">
    <property type="entry name" value="Clp_rel_HeadMat"/>
    <property type="match status" value="1"/>
</dbReference>
<evidence type="ECO:0000256" key="5">
    <source>
        <dbReference type="ARBA" id="ARBA00022825"/>
    </source>
</evidence>
<proteinExistence type="inferred from homology"/>
<evidence type="ECO:0000256" key="8">
    <source>
        <dbReference type="SAM" id="MobiDB-lite"/>
    </source>
</evidence>
<evidence type="ECO:0000256" key="4">
    <source>
        <dbReference type="ARBA" id="ARBA00022801"/>
    </source>
</evidence>
<dbReference type="GO" id="GO:0009368">
    <property type="term" value="C:endopeptidase Clp complex"/>
    <property type="evidence" value="ECO:0007669"/>
    <property type="project" value="TreeGrafter"/>
</dbReference>
<evidence type="ECO:0000256" key="6">
    <source>
        <dbReference type="RuleBase" id="RU003567"/>
    </source>
</evidence>
<dbReference type="EMBL" id="AEPE02000005">
    <property type="protein sequence ID" value="EFZ36987.1"/>
    <property type="molecule type" value="Genomic_DNA"/>
</dbReference>
<dbReference type="Gene3D" id="3.90.226.10">
    <property type="entry name" value="2-enoyl-CoA Hydratase, Chain A, domain 1"/>
    <property type="match status" value="1"/>
</dbReference>
<gene>
    <name evidence="9" type="primary">clpP</name>
    <name evidence="9" type="ORF">HMPREF0663_11900</name>
</gene>
<dbReference type="GO" id="GO:0051117">
    <property type="term" value="F:ATPase binding"/>
    <property type="evidence" value="ECO:0007669"/>
    <property type="project" value="TreeGrafter"/>
</dbReference>
<keyword evidence="7" id="KW-0175">Coiled coil</keyword>
<keyword evidence="2" id="KW-0963">Cytoplasm</keyword>
<evidence type="ECO:0000313" key="9">
    <source>
        <dbReference type="EMBL" id="EFZ36987.1"/>
    </source>
</evidence>
<reference evidence="9" key="1">
    <citation type="submission" date="2011-01" db="EMBL/GenBank/DDBJ databases">
        <authorList>
            <person name="Muzny D."/>
            <person name="Qin X."/>
            <person name="Buhay C."/>
            <person name="Dugan-Rocha S."/>
            <person name="Ding Y."/>
            <person name="Chen G."/>
            <person name="Hawes A."/>
            <person name="Holder M."/>
            <person name="Jhangiani S."/>
            <person name="Johnson A."/>
            <person name="Khan Z."/>
            <person name="Li Z."/>
            <person name="Liu W."/>
            <person name="Liu X."/>
            <person name="Perez L."/>
            <person name="Shen H."/>
            <person name="Wang Q."/>
            <person name="Watt J."/>
            <person name="Xi L."/>
            <person name="Xin Y."/>
            <person name="Zhou J."/>
            <person name="Deng J."/>
            <person name="Jiang H."/>
            <person name="Liu Y."/>
            <person name="Qu J."/>
            <person name="Song X.-Z."/>
            <person name="Zhang L."/>
            <person name="Villasana D."/>
            <person name="Johnson A."/>
            <person name="Liu J."/>
            <person name="Liyanage D."/>
            <person name="Lorensuhewa L."/>
            <person name="Robinson T."/>
            <person name="Song A."/>
            <person name="Song B.-B."/>
            <person name="Dinh H."/>
            <person name="Thornton R."/>
            <person name="Coyle M."/>
            <person name="Francisco L."/>
            <person name="Jackson L."/>
            <person name="Javaid M."/>
            <person name="Korchina V."/>
            <person name="Kovar C."/>
            <person name="Mata R."/>
            <person name="Mathew T."/>
            <person name="Ngo R."/>
            <person name="Nguyen L."/>
            <person name="Nguyen N."/>
            <person name="Okwuonu G."/>
            <person name="Ongeri F."/>
            <person name="Pham C."/>
            <person name="Simmons D."/>
            <person name="Wilczek-Boney K."/>
            <person name="Hale W."/>
            <person name="Jakkamsetti A."/>
            <person name="Pham P."/>
            <person name="Ruth R."/>
            <person name="San Lucas F."/>
            <person name="Warren J."/>
            <person name="Zhang J."/>
            <person name="Zhao Z."/>
            <person name="Zhou C."/>
            <person name="Zhu D."/>
            <person name="Lee S."/>
            <person name="Bess C."/>
            <person name="Blankenburg K."/>
            <person name="Forbes L."/>
            <person name="Fu Q."/>
            <person name="Gubbala S."/>
            <person name="Hirani K."/>
            <person name="Jayaseelan J.C."/>
            <person name="Lara F."/>
            <person name="Munidasa M."/>
            <person name="Palculict T."/>
            <person name="Patil S."/>
            <person name="Pu L.-L."/>
            <person name="Saada N."/>
            <person name="Tang L."/>
            <person name="Weissenberger G."/>
            <person name="Zhu Y."/>
            <person name="Hemphill L."/>
            <person name="Shang Y."/>
            <person name="Youmans B."/>
            <person name="Ayvaz T."/>
            <person name="Ross M."/>
            <person name="Santibanez J."/>
            <person name="Aqrawi P."/>
            <person name="Gross S."/>
            <person name="Joshi V."/>
            <person name="Fowler G."/>
            <person name="Nazareth L."/>
            <person name="Reid J."/>
            <person name="Worley K."/>
            <person name="Petrosino J."/>
            <person name="Highlander S."/>
            <person name="Gibbs R."/>
        </authorList>
    </citation>
    <scope>NUCLEOTIDE SEQUENCE [LARGE SCALE GENOMIC DNA]</scope>
    <source>
        <strain evidence="9">ATCC 33269</strain>
    </source>
</reference>
<dbReference type="GO" id="GO:0004176">
    <property type="term" value="F:ATP-dependent peptidase activity"/>
    <property type="evidence" value="ECO:0007669"/>
    <property type="project" value="InterPro"/>
</dbReference>
<dbReference type="STRING" id="28134.SAMN05444288_1536"/>
<feature type="coiled-coil region" evidence="7">
    <location>
        <begin position="238"/>
        <end position="284"/>
    </location>
</feature>
<dbReference type="Pfam" id="PF00574">
    <property type="entry name" value="CLP_protease"/>
    <property type="match status" value="1"/>
</dbReference>
<keyword evidence="4 9" id="KW-0378">Hydrolase</keyword>
<dbReference type="RefSeq" id="WP_004370091.1">
    <property type="nucleotide sequence ID" value="NZ_GL833119.1"/>
</dbReference>
<feature type="compositionally biased region" description="Basic and acidic residues" evidence="8">
    <location>
        <begin position="333"/>
        <end position="352"/>
    </location>
</feature>
<comment type="caution">
    <text evidence="9">The sequence shown here is derived from an EMBL/GenBank/DDBJ whole genome shotgun (WGS) entry which is preliminary data.</text>
</comment>
<dbReference type="InterPro" id="IPR023562">
    <property type="entry name" value="ClpP/TepA"/>
</dbReference>
<comment type="similarity">
    <text evidence="1 6">Belongs to the peptidase S14 family.</text>
</comment>
<keyword evidence="5" id="KW-0720">Serine protease</keyword>
<keyword evidence="10" id="KW-1185">Reference proteome</keyword>
<feature type="region of interest" description="Disordered" evidence="8">
    <location>
        <begin position="322"/>
        <end position="352"/>
    </location>
</feature>
<evidence type="ECO:0000256" key="3">
    <source>
        <dbReference type="ARBA" id="ARBA00022670"/>
    </source>
</evidence>
<evidence type="ECO:0000256" key="7">
    <source>
        <dbReference type="SAM" id="Coils"/>
    </source>
</evidence>
<dbReference type="eggNOG" id="COG0740">
    <property type="taxonomic scope" value="Bacteria"/>
</dbReference>
<sequence>MSKKFKDQMVVAGGGCTILLYGEIGEYEDVRSTDITRELLQAEATYKNIDVRINSIGGEVYAGIAIFNALKNCKADVRIFIDGIAASMASVIALCGRHVEMSRYARLMLHSPYGGCWGNKSEMATCISDLEALEDTLCAMCAKRIGLTEEEVKARYFDGQDHWLTAQQALDAGFIDAIYDAQPVPEDQTIEQLYTTFSNRLNKPQTTTDMSLFESIKKSARFKDCSADEDVLKIVGQLEAKAVKVDALEAENAALKKKNEDFEAKAKEEAAKAKKALLDAAEADGRIDVVSRPAYQALLDSDFEAGKKTIDALKPKRRAIEDVLIDPSGDESPWEKKMSEIKDRQKKRMSER</sequence>
<dbReference type="HOGENOM" id="CLU_067552_0_0_10"/>
<evidence type="ECO:0000256" key="1">
    <source>
        <dbReference type="ARBA" id="ARBA00007039"/>
    </source>
</evidence>
<dbReference type="PANTHER" id="PTHR10381:SF70">
    <property type="entry name" value="ATP-DEPENDENT CLP PROTEASE PROTEOLYTIC SUBUNIT"/>
    <property type="match status" value="1"/>
</dbReference>
<dbReference type="PRINTS" id="PR00127">
    <property type="entry name" value="CLPPROTEASEP"/>
</dbReference>
<dbReference type="CDD" id="cd07016">
    <property type="entry name" value="S14_ClpP_1"/>
    <property type="match status" value="1"/>
</dbReference>